<feature type="non-terminal residue" evidence="1">
    <location>
        <position position="70"/>
    </location>
</feature>
<evidence type="ECO:0000313" key="2">
    <source>
        <dbReference type="Proteomes" id="UP000053661"/>
    </source>
</evidence>
<protein>
    <submittedName>
        <fullName evidence="1">Uncharacterized protein</fullName>
    </submittedName>
</protein>
<name>A0A093CS32_TAUER</name>
<reference evidence="1 2" key="1">
    <citation type="submission" date="2014-04" db="EMBL/GenBank/DDBJ databases">
        <title>Genome evolution of avian class.</title>
        <authorList>
            <person name="Zhang G."/>
            <person name="Li C."/>
        </authorList>
    </citation>
    <scope>NUCLEOTIDE SEQUENCE [LARGE SCALE GENOMIC DNA]</scope>
    <source>
        <strain evidence="1">BGI_N340</strain>
    </source>
</reference>
<keyword evidence="2" id="KW-1185">Reference proteome</keyword>
<sequence length="70" mass="8435">ADARCKSRRKMATRVVGWNRRTGTRIPVFCWRGLCQSRTSVLRNCWFKLTFRLLKRHFMYTHGTCILTVW</sequence>
<accession>A0A093CS32</accession>
<evidence type="ECO:0000313" key="1">
    <source>
        <dbReference type="EMBL" id="KFV18690.1"/>
    </source>
</evidence>
<gene>
    <name evidence="1" type="ORF">N340_13339</name>
</gene>
<proteinExistence type="predicted"/>
<organism evidence="1 2">
    <name type="scientific">Tauraco erythrolophus</name>
    <name type="common">Red-crested turaco</name>
    <dbReference type="NCBI Taxonomy" id="121530"/>
    <lineage>
        <taxon>Eukaryota</taxon>
        <taxon>Metazoa</taxon>
        <taxon>Chordata</taxon>
        <taxon>Craniata</taxon>
        <taxon>Vertebrata</taxon>
        <taxon>Euteleostomi</taxon>
        <taxon>Archelosauria</taxon>
        <taxon>Archosauria</taxon>
        <taxon>Dinosauria</taxon>
        <taxon>Saurischia</taxon>
        <taxon>Theropoda</taxon>
        <taxon>Coelurosauria</taxon>
        <taxon>Aves</taxon>
        <taxon>Neognathae</taxon>
        <taxon>Neoaves</taxon>
        <taxon>Otidimorphae</taxon>
        <taxon>Musophagiformes</taxon>
        <taxon>Musophagidae</taxon>
        <taxon>Tauraco</taxon>
    </lineage>
</organism>
<dbReference type="EMBL" id="KL470517">
    <property type="protein sequence ID" value="KFV18690.1"/>
    <property type="molecule type" value="Genomic_DNA"/>
</dbReference>
<feature type="non-terminal residue" evidence="1">
    <location>
        <position position="1"/>
    </location>
</feature>
<dbReference type="AlphaFoldDB" id="A0A093CS32"/>
<dbReference type="Proteomes" id="UP000053661">
    <property type="component" value="Unassembled WGS sequence"/>
</dbReference>